<reference evidence="1 2" key="1">
    <citation type="submission" date="2024-10" db="EMBL/GenBank/DDBJ databases">
        <title>The Natural Products Discovery Center: Release of the First 8490 Sequenced Strains for Exploring Actinobacteria Biosynthetic Diversity.</title>
        <authorList>
            <person name="Kalkreuter E."/>
            <person name="Kautsar S.A."/>
            <person name="Yang D."/>
            <person name="Bader C.D."/>
            <person name="Teijaro C.N."/>
            <person name="Fluegel L."/>
            <person name="Davis C.M."/>
            <person name="Simpson J.R."/>
            <person name="Lauterbach L."/>
            <person name="Steele A.D."/>
            <person name="Gui C."/>
            <person name="Meng S."/>
            <person name="Li G."/>
            <person name="Viehrig K."/>
            <person name="Ye F."/>
            <person name="Su P."/>
            <person name="Kiefer A.F."/>
            <person name="Nichols A."/>
            <person name="Cepeda A.J."/>
            <person name="Yan W."/>
            <person name="Fan B."/>
            <person name="Jiang Y."/>
            <person name="Adhikari A."/>
            <person name="Zheng C.-J."/>
            <person name="Schuster L."/>
            <person name="Cowan T.M."/>
            <person name="Smanski M.J."/>
            <person name="Chevrette M.G."/>
            <person name="De Carvalho L.P.S."/>
            <person name="Shen B."/>
        </authorList>
    </citation>
    <scope>NUCLEOTIDE SEQUENCE [LARGE SCALE GENOMIC DNA]</scope>
    <source>
        <strain evidence="1 2">NPDC012605</strain>
    </source>
</reference>
<dbReference type="EMBL" id="JBIBDZ010000013">
    <property type="protein sequence ID" value="MFF5923315.1"/>
    <property type="molecule type" value="Genomic_DNA"/>
</dbReference>
<evidence type="ECO:0000313" key="2">
    <source>
        <dbReference type="Proteomes" id="UP001602370"/>
    </source>
</evidence>
<organism evidence="1 2">
    <name type="scientific">Streptomyces flavochromogenes</name>
    <dbReference type="NCBI Taxonomy" id="68199"/>
    <lineage>
        <taxon>Bacteria</taxon>
        <taxon>Bacillati</taxon>
        <taxon>Actinomycetota</taxon>
        <taxon>Actinomycetes</taxon>
        <taxon>Kitasatosporales</taxon>
        <taxon>Streptomycetaceae</taxon>
        <taxon>Streptomyces</taxon>
    </lineage>
</organism>
<evidence type="ECO:0008006" key="3">
    <source>
        <dbReference type="Google" id="ProtNLM"/>
    </source>
</evidence>
<name>A0ABW6Y124_9ACTN</name>
<gene>
    <name evidence="1" type="ORF">ACFY8C_34105</name>
</gene>
<dbReference type="RefSeq" id="WP_030319987.1">
    <property type="nucleotide sequence ID" value="NZ_JBIBDZ010000013.1"/>
</dbReference>
<comment type="caution">
    <text evidence="1">The sequence shown here is derived from an EMBL/GenBank/DDBJ whole genome shotgun (WGS) entry which is preliminary data.</text>
</comment>
<evidence type="ECO:0000313" key="1">
    <source>
        <dbReference type="EMBL" id="MFF5923315.1"/>
    </source>
</evidence>
<keyword evidence="2" id="KW-1185">Reference proteome</keyword>
<sequence>MPKPSLRLAVLAGATIPTPLPPDLTSRLLSVRVRENDQDRSVFTLTFDAGRSGPLAVRDTPVLRAPLEPFARVTVVLTFGALPRVLIDGVITALELVPGAPSGTAVLTVTGEDVSYLLDRVEVDAEHPALDDFAQVTKILGPYAARRILPMITPPKDMDPPLPIERIPTQNGTDLAHLRELARRHGYVCYAIPGPAVGVSALYWGPPVRAGAPQPALSVDLGADTNVRSMRFRTDALAPLLVEGDLQDPRTGVQLPLNTVGSSRQPLASLPLWARHQGDIRRRRRARDSGTGTIGAFARGQAQVDHSADAVVAEGEADGARYGTVLRPRELVGVRGAGWSHDGLWYVRQVEHELAPGSYTQRFTLARDGHGSTVPVVPP</sequence>
<dbReference type="Proteomes" id="UP001602370">
    <property type="component" value="Unassembled WGS sequence"/>
</dbReference>
<proteinExistence type="predicted"/>
<protein>
    <recommendedName>
        <fullName evidence="3">Phage late control D family protein</fullName>
    </recommendedName>
</protein>
<accession>A0ABW6Y124</accession>